<name>A0A848ECH2_9PROT</name>
<dbReference type="Pfam" id="PF07508">
    <property type="entry name" value="Recombinase"/>
    <property type="match status" value="1"/>
</dbReference>
<gene>
    <name evidence="4" type="ORF">GWK16_07185</name>
</gene>
<proteinExistence type="predicted"/>
<keyword evidence="1" id="KW-0175">Coiled coil</keyword>
<evidence type="ECO:0000313" key="5">
    <source>
        <dbReference type="Proteomes" id="UP000548582"/>
    </source>
</evidence>
<dbReference type="PANTHER" id="PTHR30461">
    <property type="entry name" value="DNA-INVERTASE FROM LAMBDOID PROPHAGE"/>
    <property type="match status" value="1"/>
</dbReference>
<reference evidence="4 5" key="1">
    <citation type="submission" date="2020-03" db="EMBL/GenBank/DDBJ databases">
        <authorList>
            <person name="Sun Q."/>
        </authorList>
    </citation>
    <scope>NUCLEOTIDE SEQUENCE [LARGE SCALE GENOMIC DNA]</scope>
    <source>
        <strain evidence="4 5">JC162</strain>
    </source>
</reference>
<dbReference type="GO" id="GO:0003677">
    <property type="term" value="F:DNA binding"/>
    <property type="evidence" value="ECO:0007669"/>
    <property type="project" value="InterPro"/>
</dbReference>
<feature type="region of interest" description="Disordered" evidence="2">
    <location>
        <begin position="340"/>
        <end position="363"/>
    </location>
</feature>
<evidence type="ECO:0000256" key="1">
    <source>
        <dbReference type="SAM" id="Coils"/>
    </source>
</evidence>
<evidence type="ECO:0000256" key="2">
    <source>
        <dbReference type="SAM" id="MobiDB-lite"/>
    </source>
</evidence>
<dbReference type="AlphaFoldDB" id="A0A848ECH2"/>
<dbReference type="RefSeq" id="WP_170053266.1">
    <property type="nucleotide sequence ID" value="NZ_JABBKX010000002.1"/>
</dbReference>
<dbReference type="InterPro" id="IPR011109">
    <property type="entry name" value="DNA_bind_recombinase_dom"/>
</dbReference>
<dbReference type="EMBL" id="JABBKX010000002">
    <property type="protein sequence ID" value="NMJ41018.1"/>
    <property type="molecule type" value="Genomic_DNA"/>
</dbReference>
<dbReference type="InterPro" id="IPR038109">
    <property type="entry name" value="DNA_bind_recomb_sf"/>
</dbReference>
<comment type="caution">
    <text evidence="4">The sequence shown here is derived from an EMBL/GenBank/DDBJ whole genome shotgun (WGS) entry which is preliminary data.</text>
</comment>
<keyword evidence="5" id="KW-1185">Reference proteome</keyword>
<feature type="domain" description="Recombinase" evidence="3">
    <location>
        <begin position="47"/>
        <end position="190"/>
    </location>
</feature>
<evidence type="ECO:0000313" key="4">
    <source>
        <dbReference type="EMBL" id="NMJ41018.1"/>
    </source>
</evidence>
<dbReference type="Pfam" id="PF13408">
    <property type="entry name" value="Zn_ribbon_recom"/>
    <property type="match status" value="1"/>
</dbReference>
<feature type="compositionally biased region" description="Low complexity" evidence="2">
    <location>
        <begin position="351"/>
        <end position="360"/>
    </location>
</feature>
<dbReference type="GO" id="GO:0000150">
    <property type="term" value="F:DNA strand exchange activity"/>
    <property type="evidence" value="ECO:0007669"/>
    <property type="project" value="InterPro"/>
</dbReference>
<dbReference type="PANTHER" id="PTHR30461:SF23">
    <property type="entry name" value="DNA RECOMBINASE-RELATED"/>
    <property type="match status" value="1"/>
</dbReference>
<dbReference type="PROSITE" id="PS51737">
    <property type="entry name" value="RECOMBINASE_DNA_BIND"/>
    <property type="match status" value="1"/>
</dbReference>
<accession>A0A848ECH2</accession>
<dbReference type="Gene3D" id="3.90.1750.20">
    <property type="entry name" value="Putative Large Serine Recombinase, Chain B, Domain 2"/>
    <property type="match status" value="1"/>
</dbReference>
<protein>
    <recommendedName>
        <fullName evidence="3">Recombinase domain-containing protein</fullName>
    </recommendedName>
</protein>
<sequence>MFANLNIGDWRGQAHTGQSMITPHNQDIIMTEGNPPLRKGRACRRTPYGYSLLRRLGADGEPERGLREIEPREAAIVRRIFVDYAEGRSPRAIAAALNAECIRGPTGAPCYDASIRGRPRLGDGILRNPAYVGVLRWNRHARLRDPLTGAQVVRARAREEIVEVPVPELRIIDDELWERVQARLTAEAAPGSENGEAAFWDRRRPRDLLSGKVVCGVCGHGFRSVGKDYLACAAVRSGWVCSNTRRVRRPRLETMVLEALGTRLMRPEHVAAFCRAFIEEWNKGLAEASATAEAGRRELQAVERKLENLVEAIADGVRAPGMQRKLEELEARKEQLIPCSQRNPLPRRPCTRTLPRSTPSASRCCVRPLRATTHRRSWRQPVR</sequence>
<dbReference type="Proteomes" id="UP000548582">
    <property type="component" value="Unassembled WGS sequence"/>
</dbReference>
<organism evidence="4 5">
    <name type="scientific">Neoroseomonas marina</name>
    <dbReference type="NCBI Taxonomy" id="1232220"/>
    <lineage>
        <taxon>Bacteria</taxon>
        <taxon>Pseudomonadati</taxon>
        <taxon>Pseudomonadota</taxon>
        <taxon>Alphaproteobacteria</taxon>
        <taxon>Acetobacterales</taxon>
        <taxon>Acetobacteraceae</taxon>
        <taxon>Neoroseomonas</taxon>
    </lineage>
</organism>
<dbReference type="InterPro" id="IPR025827">
    <property type="entry name" value="Zn_ribbon_recom_dom"/>
</dbReference>
<evidence type="ECO:0000259" key="3">
    <source>
        <dbReference type="PROSITE" id="PS51737"/>
    </source>
</evidence>
<feature type="coiled-coil region" evidence="1">
    <location>
        <begin position="285"/>
        <end position="312"/>
    </location>
</feature>
<dbReference type="InterPro" id="IPR050639">
    <property type="entry name" value="SSR_resolvase"/>
</dbReference>